<proteinExistence type="predicted"/>
<evidence type="ECO:0000256" key="1">
    <source>
        <dbReference type="SAM" id="Phobius"/>
    </source>
</evidence>
<feature type="transmembrane region" description="Helical" evidence="1">
    <location>
        <begin position="60"/>
        <end position="80"/>
    </location>
</feature>
<evidence type="ECO:0008006" key="4">
    <source>
        <dbReference type="Google" id="ProtNLM"/>
    </source>
</evidence>
<sequence>MKFWKIFRFELAYQIHRSWPWLFIVVLVVLSFLMTRDGSLSEVLYANFFLNSPFSVAKTTVFGSLIWLVMAAAIAGEAAARDVAT</sequence>
<organism evidence="2 3">
    <name type="scientific">Pontibacter akesuensis</name>
    <dbReference type="NCBI Taxonomy" id="388950"/>
    <lineage>
        <taxon>Bacteria</taxon>
        <taxon>Pseudomonadati</taxon>
        <taxon>Bacteroidota</taxon>
        <taxon>Cytophagia</taxon>
        <taxon>Cytophagales</taxon>
        <taxon>Hymenobacteraceae</taxon>
        <taxon>Pontibacter</taxon>
    </lineage>
</organism>
<evidence type="ECO:0000313" key="3">
    <source>
        <dbReference type="Proteomes" id="UP000182491"/>
    </source>
</evidence>
<keyword evidence="1" id="KW-1133">Transmembrane helix</keyword>
<accession>A0A1I7GKE0</accession>
<reference evidence="3" key="1">
    <citation type="submission" date="2016-10" db="EMBL/GenBank/DDBJ databases">
        <authorList>
            <person name="Varghese N."/>
        </authorList>
    </citation>
    <scope>NUCLEOTIDE SEQUENCE [LARGE SCALE GENOMIC DNA]</scope>
    <source>
        <strain evidence="3">DSM 18820</strain>
    </source>
</reference>
<dbReference type="EMBL" id="FPCA01000001">
    <property type="protein sequence ID" value="SFU48898.1"/>
    <property type="molecule type" value="Genomic_DNA"/>
</dbReference>
<dbReference type="AlphaFoldDB" id="A0A1I7GKE0"/>
<dbReference type="RefSeq" id="WP_068836416.1">
    <property type="nucleotide sequence ID" value="NZ_BMXC01000001.1"/>
</dbReference>
<keyword evidence="1" id="KW-0812">Transmembrane</keyword>
<dbReference type="Proteomes" id="UP000182491">
    <property type="component" value="Unassembled WGS sequence"/>
</dbReference>
<keyword evidence="1" id="KW-0472">Membrane</keyword>
<evidence type="ECO:0000313" key="2">
    <source>
        <dbReference type="EMBL" id="SFU48898.1"/>
    </source>
</evidence>
<keyword evidence="3" id="KW-1185">Reference proteome</keyword>
<feature type="transmembrane region" description="Helical" evidence="1">
    <location>
        <begin position="21"/>
        <end position="40"/>
    </location>
</feature>
<name>A0A1I7GKE0_9BACT</name>
<gene>
    <name evidence="2" type="ORF">SAMN04487941_1087</name>
</gene>
<protein>
    <recommendedName>
        <fullName evidence="4">ABC transporter permease</fullName>
    </recommendedName>
</protein>
<dbReference type="STRING" id="388950.GCA_001611675_00183"/>